<comment type="caution">
    <text evidence="5">The sequence shown here is derived from an EMBL/GenBank/DDBJ whole genome shotgun (WGS) entry which is preliminary data.</text>
</comment>
<dbReference type="PANTHER" id="PTHR33154:SF33">
    <property type="entry name" value="TRANSCRIPTIONAL REPRESSOR SDPR"/>
    <property type="match status" value="1"/>
</dbReference>
<dbReference type="InterPro" id="IPR011991">
    <property type="entry name" value="ArsR-like_HTH"/>
</dbReference>
<dbReference type="AlphaFoldDB" id="A0A8T4KV88"/>
<dbReference type="InterPro" id="IPR001845">
    <property type="entry name" value="HTH_ArsR_DNA-bd_dom"/>
</dbReference>
<organism evidence="5 6">
    <name type="scientific">Candidatus Iainarchaeum sp</name>
    <dbReference type="NCBI Taxonomy" id="3101447"/>
    <lineage>
        <taxon>Archaea</taxon>
        <taxon>Candidatus Iainarchaeota</taxon>
        <taxon>Candidatus Iainarchaeia</taxon>
        <taxon>Candidatus Iainarchaeales</taxon>
        <taxon>Candidatus Iainarchaeaceae</taxon>
        <taxon>Candidatus Iainarchaeum</taxon>
    </lineage>
</organism>
<name>A0A8T4KV88_9ARCH</name>
<proteinExistence type="predicted"/>
<evidence type="ECO:0000313" key="5">
    <source>
        <dbReference type="EMBL" id="MBS3057442.1"/>
    </source>
</evidence>
<dbReference type="GO" id="GO:0003700">
    <property type="term" value="F:DNA-binding transcription factor activity"/>
    <property type="evidence" value="ECO:0007669"/>
    <property type="project" value="InterPro"/>
</dbReference>
<dbReference type="EMBL" id="JAGVWD010000035">
    <property type="protein sequence ID" value="MBS3057442.1"/>
    <property type="molecule type" value="Genomic_DNA"/>
</dbReference>
<evidence type="ECO:0000259" key="4">
    <source>
        <dbReference type="PROSITE" id="PS50987"/>
    </source>
</evidence>
<dbReference type="GO" id="GO:0003677">
    <property type="term" value="F:DNA binding"/>
    <property type="evidence" value="ECO:0007669"/>
    <property type="project" value="UniProtKB-KW"/>
</dbReference>
<sequence>MKADSSVSYHRCFEVLSNPLRLKIISELRKNPKTVLGLVDSLHEEQSKISHALQVLRECRFVDVERKGKGRIYSISENFGKMRARSGILDAIAFYKQNVCRVCSKEHGA</sequence>
<dbReference type="Pfam" id="PF01022">
    <property type="entry name" value="HTH_5"/>
    <property type="match status" value="1"/>
</dbReference>
<keyword evidence="3" id="KW-0804">Transcription</keyword>
<dbReference type="NCBIfam" id="NF033788">
    <property type="entry name" value="HTH_metalloreg"/>
    <property type="match status" value="1"/>
</dbReference>
<dbReference type="PROSITE" id="PS50987">
    <property type="entry name" value="HTH_ARSR_2"/>
    <property type="match status" value="1"/>
</dbReference>
<evidence type="ECO:0000256" key="3">
    <source>
        <dbReference type="ARBA" id="ARBA00023163"/>
    </source>
</evidence>
<dbReference type="PANTHER" id="PTHR33154">
    <property type="entry name" value="TRANSCRIPTIONAL REGULATOR, ARSR FAMILY"/>
    <property type="match status" value="1"/>
</dbReference>
<reference evidence="5" key="1">
    <citation type="submission" date="2021-03" db="EMBL/GenBank/DDBJ databases">
        <authorList>
            <person name="Jaffe A."/>
        </authorList>
    </citation>
    <scope>NUCLEOTIDE SEQUENCE</scope>
    <source>
        <strain evidence="5">RIFCSPHIGHO2_01_FULL_AR10_44_11</strain>
    </source>
</reference>
<dbReference type="CDD" id="cd00090">
    <property type="entry name" value="HTH_ARSR"/>
    <property type="match status" value="1"/>
</dbReference>
<dbReference type="SMART" id="SM00418">
    <property type="entry name" value="HTH_ARSR"/>
    <property type="match status" value="1"/>
</dbReference>
<evidence type="ECO:0000313" key="6">
    <source>
        <dbReference type="Proteomes" id="UP000677687"/>
    </source>
</evidence>
<keyword evidence="1" id="KW-0805">Transcription regulation</keyword>
<accession>A0A8T4KV88</accession>
<reference evidence="5" key="2">
    <citation type="submission" date="2021-05" db="EMBL/GenBank/DDBJ databases">
        <title>Protein family content uncovers lineage relationships and bacterial pathway maintenance mechanisms in DPANN archaea.</title>
        <authorList>
            <person name="Castelle C.J."/>
            <person name="Meheust R."/>
            <person name="Jaffe A.L."/>
            <person name="Seitz K."/>
            <person name="Gong X."/>
            <person name="Baker B.J."/>
            <person name="Banfield J.F."/>
        </authorList>
    </citation>
    <scope>NUCLEOTIDE SEQUENCE</scope>
    <source>
        <strain evidence="5">RIFCSPHIGHO2_01_FULL_AR10_44_11</strain>
    </source>
</reference>
<dbReference type="InterPro" id="IPR051081">
    <property type="entry name" value="HTH_MetalResp_TranReg"/>
</dbReference>
<evidence type="ECO:0000256" key="1">
    <source>
        <dbReference type="ARBA" id="ARBA00023015"/>
    </source>
</evidence>
<gene>
    <name evidence="5" type="ORF">J4415_02330</name>
</gene>
<dbReference type="Gene3D" id="1.10.10.10">
    <property type="entry name" value="Winged helix-like DNA-binding domain superfamily/Winged helix DNA-binding domain"/>
    <property type="match status" value="1"/>
</dbReference>
<dbReference type="InterPro" id="IPR036388">
    <property type="entry name" value="WH-like_DNA-bd_sf"/>
</dbReference>
<dbReference type="SUPFAM" id="SSF46785">
    <property type="entry name" value="Winged helix' DNA-binding domain"/>
    <property type="match status" value="1"/>
</dbReference>
<dbReference type="Proteomes" id="UP000677687">
    <property type="component" value="Unassembled WGS sequence"/>
</dbReference>
<evidence type="ECO:0000256" key="2">
    <source>
        <dbReference type="ARBA" id="ARBA00023125"/>
    </source>
</evidence>
<protein>
    <submittedName>
        <fullName evidence="5">Winged helix-turn-helix transcriptional regulator</fullName>
    </submittedName>
</protein>
<keyword evidence="2" id="KW-0238">DNA-binding</keyword>
<dbReference type="InterPro" id="IPR036390">
    <property type="entry name" value="WH_DNA-bd_sf"/>
</dbReference>
<feature type="domain" description="HTH arsR-type" evidence="4">
    <location>
        <begin position="1"/>
        <end position="95"/>
    </location>
</feature>
<dbReference type="PRINTS" id="PR00778">
    <property type="entry name" value="HTHARSR"/>
</dbReference>